<dbReference type="NCBIfam" id="NF033773">
    <property type="entry name" value="tellur_TrgA"/>
    <property type="match status" value="1"/>
</dbReference>
<evidence type="ECO:0000313" key="3">
    <source>
        <dbReference type="Proteomes" id="UP000176562"/>
    </source>
</evidence>
<organism evidence="2 3">
    <name type="scientific">Rhodobacter xanthinilyticus</name>
    <dbReference type="NCBI Taxonomy" id="1850250"/>
    <lineage>
        <taxon>Bacteria</taxon>
        <taxon>Pseudomonadati</taxon>
        <taxon>Pseudomonadota</taxon>
        <taxon>Alphaproteobacteria</taxon>
        <taxon>Rhodobacterales</taxon>
        <taxon>Rhodobacter group</taxon>
        <taxon>Rhodobacter</taxon>
    </lineage>
</organism>
<proteinExistence type="predicted"/>
<keyword evidence="1" id="KW-0472">Membrane</keyword>
<dbReference type="InterPro" id="IPR047784">
    <property type="entry name" value="TrgA"/>
</dbReference>
<accession>A0A1D9MBV0</accession>
<gene>
    <name evidence="2" type="ORF">LPB142_08490</name>
</gene>
<evidence type="ECO:0008006" key="4">
    <source>
        <dbReference type="Google" id="ProtNLM"/>
    </source>
</evidence>
<evidence type="ECO:0000313" key="2">
    <source>
        <dbReference type="EMBL" id="AOZ69345.1"/>
    </source>
</evidence>
<dbReference type="RefSeq" id="WP_071166109.1">
    <property type="nucleotide sequence ID" value="NZ_CP017781.1"/>
</dbReference>
<keyword evidence="1" id="KW-0812">Transmembrane</keyword>
<feature type="transmembrane region" description="Helical" evidence="1">
    <location>
        <begin position="46"/>
        <end position="65"/>
    </location>
</feature>
<dbReference type="EMBL" id="CP017781">
    <property type="protein sequence ID" value="AOZ69345.1"/>
    <property type="molecule type" value="Genomic_DNA"/>
</dbReference>
<keyword evidence="3" id="KW-1185">Reference proteome</keyword>
<dbReference type="Proteomes" id="UP000176562">
    <property type="component" value="Chromosome"/>
</dbReference>
<protein>
    <recommendedName>
        <fullName evidence="4">Tellurium resistance protein</fullName>
    </recommendedName>
</protein>
<dbReference type="KEGG" id="rhp:LPB142_08490"/>
<feature type="transmembrane region" description="Helical" evidence="1">
    <location>
        <begin position="77"/>
        <end position="97"/>
    </location>
</feature>
<evidence type="ECO:0000256" key="1">
    <source>
        <dbReference type="SAM" id="Phobius"/>
    </source>
</evidence>
<dbReference type="STRING" id="1850250.LPB142_08490"/>
<feature type="transmembrane region" description="Helical" evidence="1">
    <location>
        <begin position="126"/>
        <end position="150"/>
    </location>
</feature>
<name>A0A1D9MBV0_9RHOB</name>
<reference evidence="2 3" key="1">
    <citation type="submission" date="2016-10" db="EMBL/GenBank/DDBJ databases">
        <title>Rhodobacter sp. LPB0142, isolated from sea water.</title>
        <authorList>
            <person name="Kim E."/>
            <person name="Yi H."/>
        </authorList>
    </citation>
    <scope>NUCLEOTIDE SEQUENCE [LARGE SCALE GENOMIC DNA]</scope>
    <source>
        <strain evidence="2 3">LPB0142</strain>
    </source>
</reference>
<sequence>MERMRVRSTVAELPTMAKLVGGFALSAVAALMASRLEPYLPPGTRATGLIGVSAIGGMWVGWRVIGRARGRGWGAQFGIGTQAALLSLGSILLYLGALQTLRKLLILRYDGPGEALGGLVLEAAQIGVAVLQLDVLATLFIGGVLGAMLAEAAARRFP</sequence>
<keyword evidence="1" id="KW-1133">Transmembrane helix</keyword>
<dbReference type="AlphaFoldDB" id="A0A1D9MBV0"/>